<dbReference type="EMBL" id="BPQB01000070">
    <property type="protein sequence ID" value="GJE97333.1"/>
    <property type="molecule type" value="Genomic_DNA"/>
</dbReference>
<proteinExistence type="predicted"/>
<evidence type="ECO:0000313" key="1">
    <source>
        <dbReference type="EMBL" id="GJE97333.1"/>
    </source>
</evidence>
<organism evidence="1 2">
    <name type="scientific">Phanerochaete sordida</name>
    <dbReference type="NCBI Taxonomy" id="48140"/>
    <lineage>
        <taxon>Eukaryota</taxon>
        <taxon>Fungi</taxon>
        <taxon>Dikarya</taxon>
        <taxon>Basidiomycota</taxon>
        <taxon>Agaricomycotina</taxon>
        <taxon>Agaricomycetes</taxon>
        <taxon>Polyporales</taxon>
        <taxon>Phanerochaetaceae</taxon>
        <taxon>Phanerochaete</taxon>
    </lineage>
</organism>
<comment type="caution">
    <text evidence="1">The sequence shown here is derived from an EMBL/GenBank/DDBJ whole genome shotgun (WGS) entry which is preliminary data.</text>
</comment>
<sequence>MFAARFFCHCDSVLGIAARGLCVARDVPAQGRIVVVPVRLVAQTVLCKDVCGKSTCRGFRMVTTIATPSTCPGGILGS</sequence>
<dbReference type="Proteomes" id="UP000703269">
    <property type="component" value="Unassembled WGS sequence"/>
</dbReference>
<dbReference type="AlphaFoldDB" id="A0A9P3LJH4"/>
<gene>
    <name evidence="1" type="ORF">PsYK624_135490</name>
</gene>
<evidence type="ECO:0000313" key="2">
    <source>
        <dbReference type="Proteomes" id="UP000703269"/>
    </source>
</evidence>
<name>A0A9P3LJH4_9APHY</name>
<reference evidence="1 2" key="1">
    <citation type="submission" date="2021-08" db="EMBL/GenBank/DDBJ databases">
        <title>Draft Genome Sequence of Phanerochaete sordida strain YK-624.</title>
        <authorList>
            <person name="Mori T."/>
            <person name="Dohra H."/>
            <person name="Suzuki T."/>
            <person name="Kawagishi H."/>
            <person name="Hirai H."/>
        </authorList>
    </citation>
    <scope>NUCLEOTIDE SEQUENCE [LARGE SCALE GENOMIC DNA]</scope>
    <source>
        <strain evidence="1 2">YK-624</strain>
    </source>
</reference>
<keyword evidence="2" id="KW-1185">Reference proteome</keyword>
<protein>
    <submittedName>
        <fullName evidence="1">Uncharacterized protein</fullName>
    </submittedName>
</protein>
<accession>A0A9P3LJH4</accession>